<comment type="caution">
    <text evidence="3">The sequence shown here is derived from an EMBL/GenBank/DDBJ whole genome shotgun (WGS) entry which is preliminary data.</text>
</comment>
<feature type="transmembrane region" description="Helical" evidence="2">
    <location>
        <begin position="664"/>
        <end position="685"/>
    </location>
</feature>
<reference evidence="3" key="1">
    <citation type="journal article" date="2014" name="Int. J. Syst. Evol. Microbiol.">
        <title>Complete genome sequence of Corynebacterium casei LMG S-19264T (=DSM 44701T), isolated from a smear-ripened cheese.</title>
        <authorList>
            <consortium name="US DOE Joint Genome Institute (JGI-PGF)"/>
            <person name="Walter F."/>
            <person name="Albersmeier A."/>
            <person name="Kalinowski J."/>
            <person name="Ruckert C."/>
        </authorList>
    </citation>
    <scope>NUCLEOTIDE SEQUENCE</scope>
    <source>
        <strain evidence="3">CGMCC 4.7299</strain>
    </source>
</reference>
<feature type="compositionally biased region" description="Basic and acidic residues" evidence="1">
    <location>
        <begin position="259"/>
        <end position="268"/>
    </location>
</feature>
<sequence length="883" mass="94115">MGILGDDGVSAPGGPPPGPARHRTPTHDARNRPPPGHRPTGTWKLMDKDKTPDAARAADTPVRPATPHGPGPRERMSSIQQIESPDDATHPRRPGSARPRVRTGVQVRAPWPPRRDPEATAVIRPGDPEATAVIRPGDPEATAVIRPGDPEATAVIRPGDPEATAVIRPGDPEATAVIRPGDPEATAVIRPGDPEATAVIATPARDADAVPAASRAPVVPGRPGTGLPSRVAAPQRADGRDAELPGAGASRADAGPSHGQERRRIPRWERRRVPRGGPWDLGHAPFVLLVSSLGVLMVAWAYAGGRDSAAGAPVAYWIGQIVVFTPVVLRLLSRRMAGVAESFLLVMGLAINQYLLKWMYSPDQFRFPDELQHWLATTIVLETGKLFQPNPALPPAVHFPGLAEMGAAIASMTGLPVSVAGIMVAGVAHLVFVGVLFALVLRTSNSPAVAGVTCAIYATALHYLFFSSMFLYQTAALPFFMLAIWANRRWREGNGRVFAAITVLSIGLTTVCHHVTAFALVATLLLVSVAEVATHRPRRWSALIMPTVALAVVSAWILLVARDVIGYLEAPAEQVVETVRMLLTNEVSAGSVSAPVSVGQLVLQGSGLIGLFVLYLAVARDMVTRRDSDDWRWAALAGGAIFFAGNGVRFLGQNGPEIAGRLSTFTYVPISIIAAIALVRAVQILPARDAEGRRWWVQPALYVAPPTGRNLVLRVLAGSALVTILMIGARAGGWPPLGSLLPGPYLAGGFERSVDAYGVDAANWERTTLGPGHRVGGDVTSVSLASTYGRQDPVREVGSLYYADQWTLDDEQKVADLGLDYLVVDRRLSTQLPVSEAYFENDPRAGRITQPLTAAQIGKFDALSGVDRLYDNGTVRIYRMGNA</sequence>
<feature type="transmembrane region" description="Helical" evidence="2">
    <location>
        <begin position="540"/>
        <end position="561"/>
    </location>
</feature>
<protein>
    <submittedName>
        <fullName evidence="3">Uncharacterized protein</fullName>
    </submittedName>
</protein>
<reference evidence="3" key="2">
    <citation type="submission" date="2020-09" db="EMBL/GenBank/DDBJ databases">
        <authorList>
            <person name="Sun Q."/>
            <person name="Zhou Y."/>
        </authorList>
    </citation>
    <scope>NUCLEOTIDE SEQUENCE</scope>
    <source>
        <strain evidence="3">CGMCC 4.7299</strain>
    </source>
</reference>
<evidence type="ECO:0000256" key="1">
    <source>
        <dbReference type="SAM" id="MobiDB-lite"/>
    </source>
</evidence>
<feature type="transmembrane region" description="Helical" evidence="2">
    <location>
        <begin position="281"/>
        <end position="302"/>
    </location>
</feature>
<keyword evidence="2" id="KW-0812">Transmembrane</keyword>
<keyword evidence="4" id="KW-1185">Reference proteome</keyword>
<feature type="compositionally biased region" description="Low complexity" evidence="1">
    <location>
        <begin position="201"/>
        <end position="222"/>
    </location>
</feature>
<feature type="compositionally biased region" description="Basic residues" evidence="1">
    <location>
        <begin position="91"/>
        <end position="101"/>
    </location>
</feature>
<accession>A0A8J3FPB6</accession>
<gene>
    <name evidence="3" type="ORF">GCM10012284_26780</name>
</gene>
<feature type="transmembrane region" description="Helical" evidence="2">
    <location>
        <begin position="314"/>
        <end position="332"/>
    </location>
</feature>
<keyword evidence="2" id="KW-0472">Membrane</keyword>
<dbReference type="EMBL" id="BMMX01000009">
    <property type="protein sequence ID" value="GGK91561.1"/>
    <property type="molecule type" value="Genomic_DNA"/>
</dbReference>
<organism evidence="3 4">
    <name type="scientific">Mangrovihabitans endophyticus</name>
    <dbReference type="NCBI Taxonomy" id="1751298"/>
    <lineage>
        <taxon>Bacteria</taxon>
        <taxon>Bacillati</taxon>
        <taxon>Actinomycetota</taxon>
        <taxon>Actinomycetes</taxon>
        <taxon>Micromonosporales</taxon>
        <taxon>Micromonosporaceae</taxon>
        <taxon>Mangrovihabitans</taxon>
    </lineage>
</organism>
<proteinExistence type="predicted"/>
<keyword evidence="2" id="KW-1133">Transmembrane helix</keyword>
<name>A0A8J3FPB6_9ACTN</name>
<evidence type="ECO:0000313" key="3">
    <source>
        <dbReference type="EMBL" id="GGK91561.1"/>
    </source>
</evidence>
<feature type="transmembrane region" description="Helical" evidence="2">
    <location>
        <begin position="339"/>
        <end position="356"/>
    </location>
</feature>
<dbReference type="AlphaFoldDB" id="A0A8J3FPB6"/>
<feature type="transmembrane region" description="Helical" evidence="2">
    <location>
        <begin position="498"/>
        <end position="528"/>
    </location>
</feature>
<dbReference type="Proteomes" id="UP000656042">
    <property type="component" value="Unassembled WGS sequence"/>
</dbReference>
<feature type="transmembrane region" description="Helical" evidence="2">
    <location>
        <begin position="470"/>
        <end position="486"/>
    </location>
</feature>
<feature type="transmembrane region" description="Helical" evidence="2">
    <location>
        <begin position="711"/>
        <end position="729"/>
    </location>
</feature>
<feature type="transmembrane region" description="Helical" evidence="2">
    <location>
        <begin position="601"/>
        <end position="619"/>
    </location>
</feature>
<evidence type="ECO:0000313" key="4">
    <source>
        <dbReference type="Proteomes" id="UP000656042"/>
    </source>
</evidence>
<feature type="region of interest" description="Disordered" evidence="1">
    <location>
        <begin position="1"/>
        <end position="269"/>
    </location>
</feature>
<feature type="transmembrane region" description="Helical" evidence="2">
    <location>
        <begin position="631"/>
        <end position="652"/>
    </location>
</feature>
<feature type="transmembrane region" description="Helical" evidence="2">
    <location>
        <begin position="419"/>
        <end position="441"/>
    </location>
</feature>
<evidence type="ECO:0000256" key="2">
    <source>
        <dbReference type="SAM" id="Phobius"/>
    </source>
</evidence>